<name>B4VHJ8_9CYAN</name>
<reference evidence="2 3" key="1">
    <citation type="submission" date="2008-07" db="EMBL/GenBank/DDBJ databases">
        <authorList>
            <person name="Tandeau de Marsac N."/>
            <person name="Ferriera S."/>
            <person name="Johnson J."/>
            <person name="Kravitz S."/>
            <person name="Beeson K."/>
            <person name="Sutton G."/>
            <person name="Rogers Y.-H."/>
            <person name="Friedman R."/>
            <person name="Frazier M."/>
            <person name="Venter J.C."/>
        </authorList>
    </citation>
    <scope>NUCLEOTIDE SEQUENCE [LARGE SCALE GENOMIC DNA]</scope>
    <source>
        <strain evidence="2 3">PCC 7420</strain>
    </source>
</reference>
<feature type="transmembrane region" description="Helical" evidence="1">
    <location>
        <begin position="416"/>
        <end position="434"/>
    </location>
</feature>
<accession>B4VHJ8</accession>
<organism evidence="2 3">
    <name type="scientific">Coleofasciculus chthonoplastes PCC 7420</name>
    <dbReference type="NCBI Taxonomy" id="118168"/>
    <lineage>
        <taxon>Bacteria</taxon>
        <taxon>Bacillati</taxon>
        <taxon>Cyanobacteriota</taxon>
        <taxon>Cyanophyceae</taxon>
        <taxon>Coleofasciculales</taxon>
        <taxon>Coleofasciculaceae</taxon>
        <taxon>Coleofasciculus</taxon>
    </lineage>
</organism>
<dbReference type="AlphaFoldDB" id="B4VHJ8"/>
<dbReference type="InterPro" id="IPR036249">
    <property type="entry name" value="Thioredoxin-like_sf"/>
</dbReference>
<dbReference type="HOGENOM" id="CLU_046133_0_0_3"/>
<feature type="transmembrane region" description="Helical" evidence="1">
    <location>
        <begin position="166"/>
        <end position="186"/>
    </location>
</feature>
<feature type="transmembrane region" description="Helical" evidence="1">
    <location>
        <begin position="239"/>
        <end position="267"/>
    </location>
</feature>
<feature type="transmembrane region" description="Helical" evidence="1">
    <location>
        <begin position="333"/>
        <end position="362"/>
    </location>
</feature>
<feature type="transmembrane region" description="Helical" evidence="1">
    <location>
        <begin position="382"/>
        <end position="404"/>
    </location>
</feature>
<protein>
    <submittedName>
        <fullName evidence="2">Uncharacterized protein</fullName>
    </submittedName>
</protein>
<feature type="transmembrane region" description="Helical" evidence="1">
    <location>
        <begin position="273"/>
        <end position="290"/>
    </location>
</feature>
<dbReference type="Proteomes" id="UP000003835">
    <property type="component" value="Unassembled WGS sequence"/>
</dbReference>
<evidence type="ECO:0000313" key="2">
    <source>
        <dbReference type="EMBL" id="EDX78823.1"/>
    </source>
</evidence>
<keyword evidence="1" id="KW-0472">Membrane</keyword>
<dbReference type="Gene3D" id="3.40.30.10">
    <property type="entry name" value="Glutaredoxin"/>
    <property type="match status" value="1"/>
</dbReference>
<keyword evidence="3" id="KW-1185">Reference proteome</keyword>
<dbReference type="STRING" id="118168.MC7420_7476"/>
<keyword evidence="1" id="KW-1133">Transmembrane helix</keyword>
<dbReference type="eggNOG" id="COG0526">
    <property type="taxonomic scope" value="Bacteria"/>
</dbReference>
<dbReference type="SUPFAM" id="SSF52833">
    <property type="entry name" value="Thioredoxin-like"/>
    <property type="match status" value="1"/>
</dbReference>
<feature type="transmembrane region" description="Helical" evidence="1">
    <location>
        <begin position="198"/>
        <end position="227"/>
    </location>
</feature>
<gene>
    <name evidence="2" type="ORF">MC7420_7476</name>
</gene>
<evidence type="ECO:0000313" key="3">
    <source>
        <dbReference type="Proteomes" id="UP000003835"/>
    </source>
</evidence>
<dbReference type="EMBL" id="DS989841">
    <property type="protein sequence ID" value="EDX78823.1"/>
    <property type="molecule type" value="Genomic_DNA"/>
</dbReference>
<evidence type="ECO:0000256" key="1">
    <source>
        <dbReference type="SAM" id="Phobius"/>
    </source>
</evidence>
<proteinExistence type="predicted"/>
<sequence length="442" mass="49499">MTSFQSVAQARDDVVDVYFFHSKTCPHCLEQKPLMTYIDQHNKNVEVTSLEVNDNPKEWQEFQKARGISSGAVPRTVVEDKMFIGYSEAEGPLEYIPVHQGYIGYKNQIIAAIETAVGSPINLPKTDQTTQQQTSPPWQVFLIPFWYLCSYPFLKDQLEKRQGKRYWIGGLLATTIISLFVFLALTPDAVIKTFAQGLPFPLFVSTIALADGFNPCAFTVLVILLSLLTYTRSRKDMTLVGTTFIITSAVMYFIFIMLMVLAGSVFLENYGVRFMQILGILITGAGLINIKDYFWFKKSISLSLSEKQQSTINKRAGKIVRNLRNAKGDRKMFLAALAGTVLLAVFVNIVELGCTAILPAVYMTALLQYCSDTIGLCHISWTALYAAIYIMPLLAILGNFIYSFKSTRLTENQGRVLKLVGGLFMLFFGLAMIFKPQLLTLG</sequence>
<keyword evidence="1" id="KW-0812">Transmembrane</keyword>